<name>A0A345ZQM9_9HYPH</name>
<evidence type="ECO:0000313" key="4">
    <source>
        <dbReference type="EMBL" id="AXK79226.1"/>
    </source>
</evidence>
<evidence type="ECO:0000256" key="3">
    <source>
        <dbReference type="ARBA" id="ARBA00022729"/>
    </source>
</evidence>
<dbReference type="SUPFAM" id="SSF53850">
    <property type="entry name" value="Periplasmic binding protein-like II"/>
    <property type="match status" value="1"/>
</dbReference>
<comment type="subcellular location">
    <subcellularLocation>
        <location evidence="1">Periplasm</location>
    </subcellularLocation>
</comment>
<dbReference type="PROSITE" id="PS51318">
    <property type="entry name" value="TAT"/>
    <property type="match status" value="1"/>
</dbReference>
<dbReference type="InterPro" id="IPR006311">
    <property type="entry name" value="TAT_signal"/>
</dbReference>
<dbReference type="NCBIfam" id="TIGR01409">
    <property type="entry name" value="TAT_signal_seq"/>
    <property type="match status" value="1"/>
</dbReference>
<sequence>MDRTLLASRKRLPWRGVMSRSLNRRHLLQGTAAAGLAAAIGGRRARAQSRTKLRIGVVPLISSGPIFVAQAKGFFEKAGLDVEIKYFADGVLAMPALVAGELDVTVATLNAGLFNVVAKGAPFKLILDRGSEKPGSGSMTIAASNALVEAGLTAPDKMALLKGKKIAIQAPGGIDQYLLGRGVQKAGLDPKTDVEWSSGLSYPDIVKAIGAGQADAANVPVPLGFLVERNKFGKLVFSGYDIEPNCQLACWAMSQKYLEANKEAAIAFAMAHTYAGRLYNKAAAAKDPEVIKIISEATKVPPNLIEAAAPRWTWFNEDGLPNIPSCMAQGKFWTDTMKIASGSVTEAQLFDLSAAKEAVARLAKSNPFG</sequence>
<protein>
    <recommendedName>
        <fullName evidence="6">ABC transporter substrate-binding protein</fullName>
    </recommendedName>
</protein>
<evidence type="ECO:0000256" key="2">
    <source>
        <dbReference type="ARBA" id="ARBA00010742"/>
    </source>
</evidence>
<dbReference type="GO" id="GO:0042918">
    <property type="term" value="P:alkanesulfonate transmembrane transport"/>
    <property type="evidence" value="ECO:0007669"/>
    <property type="project" value="TreeGrafter"/>
</dbReference>
<dbReference type="GO" id="GO:0042597">
    <property type="term" value="C:periplasmic space"/>
    <property type="evidence" value="ECO:0007669"/>
    <property type="project" value="UniProtKB-SubCell"/>
</dbReference>
<dbReference type="Proteomes" id="UP000254889">
    <property type="component" value="Chromosome"/>
</dbReference>
<evidence type="ECO:0000313" key="5">
    <source>
        <dbReference type="Proteomes" id="UP000254889"/>
    </source>
</evidence>
<reference evidence="4 5" key="1">
    <citation type="submission" date="2018-07" db="EMBL/GenBank/DDBJ databases">
        <authorList>
            <person name="Quirk P.G."/>
            <person name="Krulwich T.A."/>
        </authorList>
    </citation>
    <scope>NUCLEOTIDE SEQUENCE [LARGE SCALE GENOMIC DNA]</scope>
    <source>
        <strain evidence="4 5">CC-BB4</strain>
    </source>
</reference>
<comment type="similarity">
    <text evidence="2">Belongs to the bacterial solute-binding protein SsuA/TauA family.</text>
</comment>
<dbReference type="Gene3D" id="3.40.190.10">
    <property type="entry name" value="Periplasmic binding protein-like II"/>
    <property type="match status" value="2"/>
</dbReference>
<keyword evidence="5" id="KW-1185">Reference proteome</keyword>
<evidence type="ECO:0000256" key="1">
    <source>
        <dbReference type="ARBA" id="ARBA00004418"/>
    </source>
</evidence>
<dbReference type="KEGG" id="ptaw:DW352_01055"/>
<dbReference type="AlphaFoldDB" id="A0A345ZQM9"/>
<dbReference type="PANTHER" id="PTHR30024:SF47">
    <property type="entry name" value="TAURINE-BINDING PERIPLASMIC PROTEIN"/>
    <property type="match status" value="1"/>
</dbReference>
<accession>A0A345ZQM9</accession>
<dbReference type="OrthoDB" id="9815602at2"/>
<dbReference type="EMBL" id="CP031417">
    <property type="protein sequence ID" value="AXK79226.1"/>
    <property type="molecule type" value="Genomic_DNA"/>
</dbReference>
<keyword evidence="3" id="KW-0732">Signal</keyword>
<proteinExistence type="inferred from homology"/>
<dbReference type="PANTHER" id="PTHR30024">
    <property type="entry name" value="ALIPHATIC SULFONATES-BINDING PROTEIN-RELATED"/>
    <property type="match status" value="1"/>
</dbReference>
<organism evidence="4 5">
    <name type="scientific">Pseudolabrys taiwanensis</name>
    <dbReference type="NCBI Taxonomy" id="331696"/>
    <lineage>
        <taxon>Bacteria</taxon>
        <taxon>Pseudomonadati</taxon>
        <taxon>Pseudomonadota</taxon>
        <taxon>Alphaproteobacteria</taxon>
        <taxon>Hyphomicrobiales</taxon>
        <taxon>Xanthobacteraceae</taxon>
        <taxon>Pseudolabrys</taxon>
    </lineage>
</organism>
<dbReference type="InterPro" id="IPR019546">
    <property type="entry name" value="TAT_signal_bac_arc"/>
</dbReference>
<dbReference type="Pfam" id="PF13379">
    <property type="entry name" value="NMT1_2"/>
    <property type="match status" value="1"/>
</dbReference>
<evidence type="ECO:0008006" key="6">
    <source>
        <dbReference type="Google" id="ProtNLM"/>
    </source>
</evidence>
<gene>
    <name evidence="4" type="ORF">DW352_01055</name>
</gene>